<name>X0YT74_9ZZZZ</name>
<evidence type="ECO:0008006" key="2">
    <source>
        <dbReference type="Google" id="ProtNLM"/>
    </source>
</evidence>
<dbReference type="EMBL" id="BARS01046105">
    <property type="protein sequence ID" value="GAG39866.1"/>
    <property type="molecule type" value="Genomic_DNA"/>
</dbReference>
<feature type="non-terminal residue" evidence="1">
    <location>
        <position position="84"/>
    </location>
</feature>
<accession>X0YT74</accession>
<proteinExistence type="predicted"/>
<sequence>MTDKTNGRFPWEKHTKMKAAGYARDLDATRDLPYGEKFDGFFRLCEQAKSGEFQIVIAAFPEVLGDNYEELVSNLWRCAKEGLL</sequence>
<dbReference type="AlphaFoldDB" id="X0YT74"/>
<organism evidence="1">
    <name type="scientific">marine sediment metagenome</name>
    <dbReference type="NCBI Taxonomy" id="412755"/>
    <lineage>
        <taxon>unclassified sequences</taxon>
        <taxon>metagenomes</taxon>
        <taxon>ecological metagenomes</taxon>
    </lineage>
</organism>
<reference evidence="1" key="1">
    <citation type="journal article" date="2014" name="Front. Microbiol.">
        <title>High frequency of phylogenetically diverse reductive dehalogenase-homologous genes in deep subseafloor sedimentary metagenomes.</title>
        <authorList>
            <person name="Kawai M."/>
            <person name="Futagami T."/>
            <person name="Toyoda A."/>
            <person name="Takaki Y."/>
            <person name="Nishi S."/>
            <person name="Hori S."/>
            <person name="Arai W."/>
            <person name="Tsubouchi T."/>
            <person name="Morono Y."/>
            <person name="Uchiyama I."/>
            <person name="Ito T."/>
            <person name="Fujiyama A."/>
            <person name="Inagaki F."/>
            <person name="Takami H."/>
        </authorList>
    </citation>
    <scope>NUCLEOTIDE SEQUENCE</scope>
    <source>
        <strain evidence="1">Expedition CK06-06</strain>
    </source>
</reference>
<comment type="caution">
    <text evidence="1">The sequence shown here is derived from an EMBL/GenBank/DDBJ whole genome shotgun (WGS) entry which is preliminary data.</text>
</comment>
<gene>
    <name evidence="1" type="ORF">S01H1_69438</name>
</gene>
<evidence type="ECO:0000313" key="1">
    <source>
        <dbReference type="EMBL" id="GAG39866.1"/>
    </source>
</evidence>
<protein>
    <recommendedName>
        <fullName evidence="2">Resolvase/invertase-type recombinase catalytic domain-containing protein</fullName>
    </recommendedName>
</protein>